<gene>
    <name evidence="2" type="ORF">GKZ89_12940</name>
</gene>
<feature type="domain" description="Thioester reductase (TE)" evidence="1">
    <location>
        <begin position="6"/>
        <end position="233"/>
    </location>
</feature>
<dbReference type="Pfam" id="PF07993">
    <property type="entry name" value="NAD_binding_4"/>
    <property type="match status" value="1"/>
</dbReference>
<sequence length="366" mass="40740">MKKCFITGFPGFISRELIKEAVRQNAFDAYYVLVLPHFYEAAQKELAGIAGEKAKVITGDITKEHLGIEAASMEVLKQEVTHVYHLAAIYDLGVDEKSAELVNVTGTANMLKWAGQAGLECFTYFSTAFVSGKKEGRVFEKDLEPAEGFKNHYEAAKFEAEVLVRNCMPELPAVIIRPGIVTGHSVTGETSKFDGPYYMLNLFSRLKYLPVIPMIGSGEVPFNTVPVNFLTAAVLYLSMKKDAAGITFHVTDPEPGSIGELYRLFMKELLHKEPFGRLPPAAAKKALASRKVCEMLGIRKEALDYFQYHTVYDCSNLLEHLKGSGIVCPNVRDYAGHLVRFYQKANMLKEENIHAESNQPGNRKAN</sequence>
<evidence type="ECO:0000313" key="3">
    <source>
        <dbReference type="Proteomes" id="UP000434639"/>
    </source>
</evidence>
<evidence type="ECO:0000313" key="2">
    <source>
        <dbReference type="EMBL" id="MTH54310.1"/>
    </source>
</evidence>
<dbReference type="PANTHER" id="PTHR11011">
    <property type="entry name" value="MALE STERILITY PROTEIN 2-RELATED"/>
    <property type="match status" value="1"/>
</dbReference>
<proteinExistence type="predicted"/>
<dbReference type="InterPro" id="IPR036291">
    <property type="entry name" value="NAD(P)-bd_dom_sf"/>
</dbReference>
<dbReference type="CDD" id="cd05263">
    <property type="entry name" value="MupV_like_SDR_e"/>
    <property type="match status" value="1"/>
</dbReference>
<dbReference type="Gene3D" id="3.40.50.720">
    <property type="entry name" value="NAD(P)-binding Rossmann-like Domain"/>
    <property type="match status" value="1"/>
</dbReference>
<evidence type="ECO:0000259" key="1">
    <source>
        <dbReference type="Pfam" id="PF07993"/>
    </source>
</evidence>
<dbReference type="SUPFAM" id="SSF51735">
    <property type="entry name" value="NAD(P)-binding Rossmann-fold domains"/>
    <property type="match status" value="1"/>
</dbReference>
<accession>A0A7X2S6R3</accession>
<dbReference type="EMBL" id="WMIB01000013">
    <property type="protein sequence ID" value="MTH54310.1"/>
    <property type="molecule type" value="Genomic_DNA"/>
</dbReference>
<organism evidence="2 3">
    <name type="scientific">Metabacillus mangrovi</name>
    <dbReference type="NCBI Taxonomy" id="1491830"/>
    <lineage>
        <taxon>Bacteria</taxon>
        <taxon>Bacillati</taxon>
        <taxon>Bacillota</taxon>
        <taxon>Bacilli</taxon>
        <taxon>Bacillales</taxon>
        <taxon>Bacillaceae</taxon>
        <taxon>Metabacillus</taxon>
    </lineage>
</organism>
<comment type="caution">
    <text evidence="2">The sequence shown here is derived from an EMBL/GenBank/DDBJ whole genome shotgun (WGS) entry which is preliminary data.</text>
</comment>
<dbReference type="RefSeq" id="WP_155112827.1">
    <property type="nucleotide sequence ID" value="NZ_WMIB01000013.1"/>
</dbReference>
<dbReference type="AlphaFoldDB" id="A0A7X2S6R3"/>
<dbReference type="Proteomes" id="UP000434639">
    <property type="component" value="Unassembled WGS sequence"/>
</dbReference>
<protein>
    <submittedName>
        <fullName evidence="2">NAD-dependent epimerase/dehydratase family protein</fullName>
    </submittedName>
</protein>
<dbReference type="GO" id="GO:0080019">
    <property type="term" value="F:alcohol-forming very long-chain fatty acyl-CoA reductase activity"/>
    <property type="evidence" value="ECO:0007669"/>
    <property type="project" value="InterPro"/>
</dbReference>
<dbReference type="InterPro" id="IPR013120">
    <property type="entry name" value="FAR_NAD-bd"/>
</dbReference>
<dbReference type="InterPro" id="IPR026055">
    <property type="entry name" value="FAR"/>
</dbReference>
<reference evidence="2 3" key="1">
    <citation type="journal article" date="2017" name="Int. J. Syst. Evol. Microbiol.">
        <title>Bacillus mangrovi sp. nov., isolated from a sediment sample from a mangrove forest.</title>
        <authorList>
            <person name="Gupta V."/>
            <person name="Singh P.K."/>
            <person name="Korpole S."/>
            <person name="Tanuku N.R.S."/>
            <person name="Pinnaka A.K."/>
        </authorList>
    </citation>
    <scope>NUCLEOTIDE SEQUENCE [LARGE SCALE GENOMIC DNA]</scope>
    <source>
        <strain evidence="2 3">KCTC 33872</strain>
    </source>
</reference>
<dbReference type="OrthoDB" id="9807212at2"/>
<name>A0A7X2S6R3_9BACI</name>
<keyword evidence="3" id="KW-1185">Reference proteome</keyword>